<dbReference type="PROSITE" id="PS51365">
    <property type="entry name" value="RENAL_DIPEPTIDASE_2"/>
    <property type="match status" value="1"/>
</dbReference>
<protein>
    <submittedName>
        <fullName evidence="1">Peptidase</fullName>
    </submittedName>
</protein>
<organism evidence="1 2">
    <name type="scientific">Deinococcus aerolatus</name>
    <dbReference type="NCBI Taxonomy" id="522487"/>
    <lineage>
        <taxon>Bacteria</taxon>
        <taxon>Thermotogati</taxon>
        <taxon>Deinococcota</taxon>
        <taxon>Deinococci</taxon>
        <taxon>Deinococcales</taxon>
        <taxon>Deinococcaceae</taxon>
        <taxon>Deinococcus</taxon>
    </lineage>
</organism>
<dbReference type="RefSeq" id="WP_188973210.1">
    <property type="nucleotide sequence ID" value="NZ_BMOL01000016.1"/>
</dbReference>
<dbReference type="Gene3D" id="3.20.20.140">
    <property type="entry name" value="Metal-dependent hydrolases"/>
    <property type="match status" value="1"/>
</dbReference>
<evidence type="ECO:0000313" key="2">
    <source>
        <dbReference type="Proteomes" id="UP000639973"/>
    </source>
</evidence>
<dbReference type="InterPro" id="IPR032466">
    <property type="entry name" value="Metal_Hydrolase"/>
</dbReference>
<dbReference type="InterPro" id="IPR008257">
    <property type="entry name" value="Pept_M19"/>
</dbReference>
<reference evidence="2" key="1">
    <citation type="journal article" date="2019" name="Int. J. Syst. Evol. Microbiol.">
        <title>The Global Catalogue of Microorganisms (GCM) 10K type strain sequencing project: providing services to taxonomists for standard genome sequencing and annotation.</title>
        <authorList>
            <consortium name="The Broad Institute Genomics Platform"/>
            <consortium name="The Broad Institute Genome Sequencing Center for Infectious Disease"/>
            <person name="Wu L."/>
            <person name="Ma J."/>
        </authorList>
    </citation>
    <scope>NUCLEOTIDE SEQUENCE [LARGE SCALE GENOMIC DNA]</scope>
    <source>
        <strain evidence="2">JCM 15442</strain>
    </source>
</reference>
<dbReference type="PROSITE" id="PS00869">
    <property type="entry name" value="RENAL_DIPEPTIDASE_1"/>
    <property type="match status" value="1"/>
</dbReference>
<accession>A0ABQ2GE63</accession>
<keyword evidence="2" id="KW-1185">Reference proteome</keyword>
<dbReference type="Pfam" id="PF01244">
    <property type="entry name" value="Peptidase_M19"/>
    <property type="match status" value="1"/>
</dbReference>
<comment type="caution">
    <text evidence="1">The sequence shown here is derived from an EMBL/GenBank/DDBJ whole genome shotgun (WGS) entry which is preliminary data.</text>
</comment>
<name>A0ABQ2GE63_9DEIO</name>
<dbReference type="InterPro" id="IPR000180">
    <property type="entry name" value="Dipep_AS"/>
</dbReference>
<dbReference type="SUPFAM" id="SSF51556">
    <property type="entry name" value="Metallo-dependent hydrolases"/>
    <property type="match status" value="1"/>
</dbReference>
<proteinExistence type="predicted"/>
<dbReference type="EMBL" id="BMOL01000016">
    <property type="protein sequence ID" value="GGL89160.1"/>
    <property type="molecule type" value="Genomic_DNA"/>
</dbReference>
<dbReference type="PANTHER" id="PTHR10443">
    <property type="entry name" value="MICROSOMAL DIPEPTIDASE"/>
    <property type="match status" value="1"/>
</dbReference>
<gene>
    <name evidence="1" type="ORF">GCM10010840_29070</name>
</gene>
<sequence>MTDLKDAQTIQPPMQQKNYSGYKSFSYLTPGEDYKVYPLAPELGRVPSRRVEVTDEQEARVRRLFQEQLMISLHDHCFVAPQDLSQFLEFRRWGRDFTGYEGLSVSGLDAVFDNLMNGTAMITSRGGWKWDDVIFDLGMRLSDIAHQEMVVPCRTTEDIVNAKKNGQIAFIVSLEGAAMIENELDRLDILYGLGVRCMGIAYSEGNALGAGLKEPRDGGLTVFGRQAVKRMNRLGIAIDVSHSGDQTALDTIEVSEKPIFITHAGARALWNSNRLKPDDVIRACAEKGGVIGIEAAPHTTLTEQHPRHSIESFMEHFEYCVNLVGIDHVAFGPDVLFGDHVGLHTALTDALSIGASRGHLQYDKVEYVDGIENPAEAFPNIVRWLVKHGYSDGDIAKAVGGNVMRVLKEAWYR</sequence>
<dbReference type="Proteomes" id="UP000639973">
    <property type="component" value="Unassembled WGS sequence"/>
</dbReference>
<evidence type="ECO:0000313" key="1">
    <source>
        <dbReference type="EMBL" id="GGL89160.1"/>
    </source>
</evidence>
<dbReference type="PANTHER" id="PTHR10443:SF12">
    <property type="entry name" value="DIPEPTIDASE"/>
    <property type="match status" value="1"/>
</dbReference>